<comment type="catalytic activity">
    <reaction evidence="4">
        <text>D-arabinose 5-phosphate = D-ribulose 5-phosphate</text>
        <dbReference type="Rhea" id="RHEA:23104"/>
        <dbReference type="ChEBI" id="CHEBI:57693"/>
        <dbReference type="ChEBI" id="CHEBI:58121"/>
        <dbReference type="EC" id="5.3.1.13"/>
    </reaction>
</comment>
<organism evidence="10 11">
    <name type="scientific">Chiayiivirga flava</name>
    <dbReference type="NCBI Taxonomy" id="659595"/>
    <lineage>
        <taxon>Bacteria</taxon>
        <taxon>Pseudomonadati</taxon>
        <taxon>Pseudomonadota</taxon>
        <taxon>Gammaproteobacteria</taxon>
        <taxon>Lysobacterales</taxon>
        <taxon>Lysobacteraceae</taxon>
        <taxon>Chiayiivirga</taxon>
    </lineage>
</organism>
<keyword evidence="5" id="KW-0862">Zinc</keyword>
<dbReference type="Proteomes" id="UP000521199">
    <property type="component" value="Unassembled WGS sequence"/>
</dbReference>
<feature type="site" description="Catalytically relevant" evidence="6">
    <location>
        <position position="168"/>
    </location>
</feature>
<dbReference type="PROSITE" id="PS51464">
    <property type="entry name" value="SIS"/>
    <property type="match status" value="1"/>
</dbReference>
<dbReference type="InterPro" id="IPR046342">
    <property type="entry name" value="CBS_dom_sf"/>
</dbReference>
<dbReference type="EC" id="5.3.1.13" evidence="4"/>
<dbReference type="Gene3D" id="3.10.580.10">
    <property type="entry name" value="CBS-domain"/>
    <property type="match status" value="1"/>
</dbReference>
<evidence type="ECO:0000313" key="10">
    <source>
        <dbReference type="EMBL" id="MBB5207182.1"/>
    </source>
</evidence>
<dbReference type="Pfam" id="PF00571">
    <property type="entry name" value="CBS"/>
    <property type="match status" value="2"/>
</dbReference>
<feature type="binding site" evidence="5">
    <location>
        <position position="98"/>
    </location>
    <ligand>
        <name>Zn(2+)</name>
        <dbReference type="ChEBI" id="CHEBI:29105"/>
    </ligand>
</feature>
<comment type="similarity">
    <text evidence="1 4">Belongs to the SIS family. GutQ/KpsF subfamily.</text>
</comment>
<keyword evidence="3 7" id="KW-0129">CBS domain</keyword>
<evidence type="ECO:0000256" key="2">
    <source>
        <dbReference type="ARBA" id="ARBA00022737"/>
    </source>
</evidence>
<evidence type="ECO:0000259" key="9">
    <source>
        <dbReference type="PROSITE" id="PS51464"/>
    </source>
</evidence>
<dbReference type="SUPFAM" id="SSF53697">
    <property type="entry name" value="SIS domain"/>
    <property type="match status" value="1"/>
</dbReference>
<dbReference type="PIRSF" id="PIRSF004692">
    <property type="entry name" value="KdsD_KpsF"/>
    <property type="match status" value="1"/>
</dbReference>
<evidence type="ECO:0000256" key="1">
    <source>
        <dbReference type="ARBA" id="ARBA00008165"/>
    </source>
</evidence>
<evidence type="ECO:0000256" key="7">
    <source>
        <dbReference type="PROSITE-ProRule" id="PRU00703"/>
    </source>
</evidence>
<dbReference type="Gene3D" id="3.40.50.10490">
    <property type="entry name" value="Glucose-6-phosphate isomerase like protein, domain 1"/>
    <property type="match status" value="1"/>
</dbReference>
<dbReference type="InterPro" id="IPR046348">
    <property type="entry name" value="SIS_dom_sf"/>
</dbReference>
<dbReference type="InterPro" id="IPR050986">
    <property type="entry name" value="GutQ/KpsF_isomerases"/>
</dbReference>
<name>A0A7W8D5P3_9GAMM</name>
<keyword evidence="11" id="KW-1185">Reference proteome</keyword>
<evidence type="ECO:0000256" key="5">
    <source>
        <dbReference type="PIRSR" id="PIRSR004692-2"/>
    </source>
</evidence>
<dbReference type="InterPro" id="IPR035474">
    <property type="entry name" value="SIS_Kpsf"/>
</dbReference>
<reference evidence="10 11" key="1">
    <citation type="submission" date="2020-08" db="EMBL/GenBank/DDBJ databases">
        <title>Genomic Encyclopedia of Type Strains, Phase IV (KMG-IV): sequencing the most valuable type-strain genomes for metagenomic binning, comparative biology and taxonomic classification.</title>
        <authorList>
            <person name="Goeker M."/>
        </authorList>
    </citation>
    <scope>NUCLEOTIDE SEQUENCE [LARGE SCALE GENOMIC DNA]</scope>
    <source>
        <strain evidence="10 11">DSM 24163</strain>
    </source>
</reference>
<dbReference type="EMBL" id="JACHHP010000001">
    <property type="protein sequence ID" value="MBB5207182.1"/>
    <property type="molecule type" value="Genomic_DNA"/>
</dbReference>
<feature type="site" description="Catalytically relevant" evidence="6">
    <location>
        <position position="127"/>
    </location>
</feature>
<dbReference type="GO" id="GO:1901135">
    <property type="term" value="P:carbohydrate derivative metabolic process"/>
    <property type="evidence" value="ECO:0007669"/>
    <property type="project" value="InterPro"/>
</dbReference>
<accession>A0A7W8D5P3</accession>
<dbReference type="InterPro" id="IPR001347">
    <property type="entry name" value="SIS_dom"/>
</dbReference>
<evidence type="ECO:0000256" key="4">
    <source>
        <dbReference type="PIRNR" id="PIRNR004692"/>
    </source>
</evidence>
<keyword evidence="4 10" id="KW-0413">Isomerase</keyword>
<feature type="domain" description="CBS" evidence="8">
    <location>
        <begin position="294"/>
        <end position="346"/>
    </location>
</feature>
<dbReference type="GO" id="GO:0097367">
    <property type="term" value="F:carbohydrate derivative binding"/>
    <property type="evidence" value="ECO:0007669"/>
    <property type="project" value="InterPro"/>
</dbReference>
<keyword evidence="2" id="KW-0677">Repeat</keyword>
<dbReference type="AlphaFoldDB" id="A0A7W8D5P3"/>
<sequence>MNAAQIHPLARSPLQSGIGASEPDPDAIVASGVHVIDVETRALQALRPRIGAAFVAACRRMLECRGRVVCTGMGKSGHIARKVAATLASTGTPSFYVHPGEASHGDLGMITDIDVVLALSNSGETEELLTIVPVLKRQGTALIAMTGRPESTLATLADLHLDVSVPEEACPLGLAPTSSTTAALVMGDALAIALLDARGFTSEDFARSHPAGSLGRRLLLHIADIMHSGDGIPRVGADATLSEALVEMSRKRLGMTAVVDDDDRLLGVFTDGDLRRALDEGTDDVRTTPVLASMGRNPKTIGADKLAIEAAHLMEEFKINALIVVDAQQRVVGALNIHDLLRARVV</sequence>
<evidence type="ECO:0000256" key="3">
    <source>
        <dbReference type="ARBA" id="ARBA00023122"/>
    </source>
</evidence>
<dbReference type="CDD" id="cd04604">
    <property type="entry name" value="CBS_pair_SIS_assoc"/>
    <property type="match status" value="1"/>
</dbReference>
<dbReference type="PROSITE" id="PS51371">
    <property type="entry name" value="CBS"/>
    <property type="match status" value="2"/>
</dbReference>
<feature type="domain" description="CBS" evidence="8">
    <location>
        <begin position="226"/>
        <end position="285"/>
    </location>
</feature>
<dbReference type="Pfam" id="PF01380">
    <property type="entry name" value="SIS"/>
    <property type="match status" value="1"/>
</dbReference>
<dbReference type="GO" id="GO:0019146">
    <property type="term" value="F:arabinose-5-phosphate isomerase activity"/>
    <property type="evidence" value="ECO:0007669"/>
    <property type="project" value="UniProtKB-EC"/>
</dbReference>
<protein>
    <recommendedName>
        <fullName evidence="4">Arabinose 5-phosphate isomerase</fullName>
        <shortName evidence="4">API</shortName>
        <ecNumber evidence="4">5.3.1.13</ecNumber>
    </recommendedName>
</protein>
<comment type="caution">
    <text evidence="10">The sequence shown here is derived from an EMBL/GenBank/DDBJ whole genome shotgun (WGS) entry which is preliminary data.</text>
</comment>
<evidence type="ECO:0000256" key="6">
    <source>
        <dbReference type="PIRSR" id="PIRSR004692-3"/>
    </source>
</evidence>
<dbReference type="PANTHER" id="PTHR42745:SF1">
    <property type="entry name" value="ARABINOSE 5-PHOSPHATE ISOMERASE KDSD"/>
    <property type="match status" value="1"/>
</dbReference>
<dbReference type="PANTHER" id="PTHR42745">
    <property type="match status" value="1"/>
</dbReference>
<dbReference type="InterPro" id="IPR004800">
    <property type="entry name" value="KdsD/KpsF-type"/>
</dbReference>
<dbReference type="RefSeq" id="WP_183959703.1">
    <property type="nucleotide sequence ID" value="NZ_JACHHP010000001.1"/>
</dbReference>
<keyword evidence="5" id="KW-0479">Metal-binding</keyword>
<evidence type="ECO:0000259" key="8">
    <source>
        <dbReference type="PROSITE" id="PS51371"/>
    </source>
</evidence>
<dbReference type="GO" id="GO:0005975">
    <property type="term" value="P:carbohydrate metabolic process"/>
    <property type="evidence" value="ECO:0007669"/>
    <property type="project" value="InterPro"/>
</dbReference>
<dbReference type="FunFam" id="3.40.50.10490:FF:000011">
    <property type="entry name" value="Arabinose 5-phosphate isomerase"/>
    <property type="match status" value="1"/>
</dbReference>
<dbReference type="InterPro" id="IPR000644">
    <property type="entry name" value="CBS_dom"/>
</dbReference>
<evidence type="ECO:0000313" key="11">
    <source>
        <dbReference type="Proteomes" id="UP000521199"/>
    </source>
</evidence>
<feature type="domain" description="SIS" evidence="9">
    <location>
        <begin position="57"/>
        <end position="200"/>
    </location>
</feature>
<dbReference type="GO" id="GO:0046872">
    <property type="term" value="F:metal ion binding"/>
    <property type="evidence" value="ECO:0007669"/>
    <property type="project" value="UniProtKB-KW"/>
</dbReference>
<proteinExistence type="inferred from homology"/>
<feature type="site" description="Catalytically relevant" evidence="6">
    <location>
        <position position="75"/>
    </location>
</feature>
<dbReference type="SMART" id="SM00116">
    <property type="entry name" value="CBS"/>
    <property type="match status" value="2"/>
</dbReference>
<dbReference type="CDD" id="cd05014">
    <property type="entry name" value="SIS_Kpsf"/>
    <property type="match status" value="1"/>
</dbReference>
<dbReference type="NCBIfam" id="TIGR00393">
    <property type="entry name" value="kpsF"/>
    <property type="match status" value="1"/>
</dbReference>
<feature type="site" description="Catalytically relevant" evidence="6">
    <location>
        <position position="209"/>
    </location>
</feature>
<gene>
    <name evidence="10" type="ORF">HNQ52_000698</name>
</gene>